<reference evidence="1 2" key="1">
    <citation type="submission" date="2020-07" db="EMBL/GenBank/DDBJ databases">
        <authorList>
            <person name="Partida-Martinez L."/>
            <person name="Huntemann M."/>
            <person name="Clum A."/>
            <person name="Wang J."/>
            <person name="Palaniappan K."/>
            <person name="Ritter S."/>
            <person name="Chen I.-M."/>
            <person name="Stamatis D."/>
            <person name="Reddy T."/>
            <person name="O'Malley R."/>
            <person name="Daum C."/>
            <person name="Shapiro N."/>
            <person name="Ivanova N."/>
            <person name="Kyrpides N."/>
            <person name="Woyke T."/>
        </authorList>
    </citation>
    <scope>NUCLEOTIDE SEQUENCE [LARGE SCALE GENOMIC DNA]</scope>
    <source>
        <strain evidence="1 2">AS2.3</strain>
    </source>
</reference>
<protein>
    <submittedName>
        <fullName evidence="1">Uncharacterized protein</fullName>
    </submittedName>
</protein>
<proteinExistence type="predicted"/>
<organism evidence="1 2">
    <name type="scientific">Sphingomonas melonis</name>
    <dbReference type="NCBI Taxonomy" id="152682"/>
    <lineage>
        <taxon>Bacteria</taxon>
        <taxon>Pseudomonadati</taxon>
        <taxon>Pseudomonadota</taxon>
        <taxon>Alphaproteobacteria</taxon>
        <taxon>Sphingomonadales</taxon>
        <taxon>Sphingomonadaceae</taxon>
        <taxon>Sphingomonas</taxon>
    </lineage>
</organism>
<dbReference type="AlphaFoldDB" id="A0A7Y9K318"/>
<comment type="caution">
    <text evidence="1">The sequence shown here is derived from an EMBL/GenBank/DDBJ whole genome shotgun (WGS) entry which is preliminary data.</text>
</comment>
<dbReference type="Proteomes" id="UP000517753">
    <property type="component" value="Unassembled WGS sequence"/>
</dbReference>
<dbReference type="RefSeq" id="WP_179509851.1">
    <property type="nucleotide sequence ID" value="NZ_JACCBY010000005.1"/>
</dbReference>
<evidence type="ECO:0000313" key="2">
    <source>
        <dbReference type="Proteomes" id="UP000517753"/>
    </source>
</evidence>
<evidence type="ECO:0000313" key="1">
    <source>
        <dbReference type="EMBL" id="NYD91427.1"/>
    </source>
</evidence>
<sequence>MASRTPPARALRLDRSMIEAAIRSNCFLGQYGDVPAVDGVTVAADAIWNMHCADLALEQDNGAAA</sequence>
<dbReference type="EMBL" id="JACCBY010000005">
    <property type="protein sequence ID" value="NYD91427.1"/>
    <property type="molecule type" value="Genomic_DNA"/>
</dbReference>
<reference evidence="1 2" key="2">
    <citation type="submission" date="2020-08" db="EMBL/GenBank/DDBJ databases">
        <title>The Agave Microbiome: Exploring the role of microbial communities in plant adaptations to desert environments.</title>
        <authorList>
            <person name="Partida-Martinez L.P."/>
        </authorList>
    </citation>
    <scope>NUCLEOTIDE SEQUENCE [LARGE SCALE GENOMIC DNA]</scope>
    <source>
        <strain evidence="1 2">AS2.3</strain>
    </source>
</reference>
<name>A0A7Y9K318_9SPHN</name>
<gene>
    <name evidence="1" type="ORF">HD841_003235</name>
</gene>
<keyword evidence="2" id="KW-1185">Reference proteome</keyword>
<accession>A0A7Y9K318</accession>